<organism evidence="6 7">
    <name type="scientific">Boothiomyces macroporosus</name>
    <dbReference type="NCBI Taxonomy" id="261099"/>
    <lineage>
        <taxon>Eukaryota</taxon>
        <taxon>Fungi</taxon>
        <taxon>Fungi incertae sedis</taxon>
        <taxon>Chytridiomycota</taxon>
        <taxon>Chytridiomycota incertae sedis</taxon>
        <taxon>Chytridiomycetes</taxon>
        <taxon>Rhizophydiales</taxon>
        <taxon>Terramycetaceae</taxon>
        <taxon>Boothiomyces</taxon>
    </lineage>
</organism>
<dbReference type="PANTHER" id="PTHR48106:SF13">
    <property type="entry name" value="QUINONE OXIDOREDUCTASE-RELATED"/>
    <property type="match status" value="1"/>
</dbReference>
<dbReference type="InterPro" id="IPR013154">
    <property type="entry name" value="ADH-like_N"/>
</dbReference>
<dbReference type="AlphaFoldDB" id="A0AAD5Y306"/>
<dbReference type="GO" id="GO:0005829">
    <property type="term" value="C:cytosol"/>
    <property type="evidence" value="ECO:0007669"/>
    <property type="project" value="TreeGrafter"/>
</dbReference>
<dbReference type="Gene3D" id="3.90.180.10">
    <property type="entry name" value="Medium-chain alcohol dehydrogenases, catalytic domain"/>
    <property type="match status" value="1"/>
</dbReference>
<dbReference type="Proteomes" id="UP001210925">
    <property type="component" value="Unassembled WGS sequence"/>
</dbReference>
<proteinExistence type="predicted"/>
<evidence type="ECO:0000256" key="4">
    <source>
        <dbReference type="ARBA" id="ARBA00070796"/>
    </source>
</evidence>
<dbReference type="EMBL" id="JADGKB010000044">
    <property type="protein sequence ID" value="KAJ3256931.1"/>
    <property type="molecule type" value="Genomic_DNA"/>
</dbReference>
<evidence type="ECO:0000259" key="5">
    <source>
        <dbReference type="SMART" id="SM00829"/>
    </source>
</evidence>
<dbReference type="InterPro" id="IPR047618">
    <property type="entry name" value="QOR-like"/>
</dbReference>
<dbReference type="GO" id="GO:0070402">
    <property type="term" value="F:NADPH binding"/>
    <property type="evidence" value="ECO:0007669"/>
    <property type="project" value="TreeGrafter"/>
</dbReference>
<dbReference type="Pfam" id="PF08240">
    <property type="entry name" value="ADH_N"/>
    <property type="match status" value="1"/>
</dbReference>
<dbReference type="GO" id="GO:0008270">
    <property type="term" value="F:zinc ion binding"/>
    <property type="evidence" value="ECO:0007669"/>
    <property type="project" value="InterPro"/>
</dbReference>
<keyword evidence="2" id="KW-0560">Oxidoreductase</keyword>
<dbReference type="SUPFAM" id="SSF51735">
    <property type="entry name" value="NAD(P)-binding Rossmann-fold domains"/>
    <property type="match status" value="1"/>
</dbReference>
<evidence type="ECO:0000313" key="7">
    <source>
        <dbReference type="Proteomes" id="UP001210925"/>
    </source>
</evidence>
<keyword evidence="7" id="KW-1185">Reference proteome</keyword>
<dbReference type="GO" id="GO:0035925">
    <property type="term" value="F:mRNA 3'-UTR AU-rich region binding"/>
    <property type="evidence" value="ECO:0007669"/>
    <property type="project" value="TreeGrafter"/>
</dbReference>
<evidence type="ECO:0000256" key="1">
    <source>
        <dbReference type="ARBA" id="ARBA00022857"/>
    </source>
</evidence>
<gene>
    <name evidence="6" type="primary">ZTA1</name>
    <name evidence="6" type="ORF">HK103_005049</name>
</gene>
<dbReference type="InterPro" id="IPR020843">
    <property type="entry name" value="ER"/>
</dbReference>
<reference evidence="6" key="1">
    <citation type="submission" date="2020-05" db="EMBL/GenBank/DDBJ databases">
        <title>Phylogenomic resolution of chytrid fungi.</title>
        <authorList>
            <person name="Stajich J.E."/>
            <person name="Amses K."/>
            <person name="Simmons R."/>
            <person name="Seto K."/>
            <person name="Myers J."/>
            <person name="Bonds A."/>
            <person name="Quandt C.A."/>
            <person name="Barry K."/>
            <person name="Liu P."/>
            <person name="Grigoriev I."/>
            <person name="Longcore J.E."/>
            <person name="James T.Y."/>
        </authorList>
    </citation>
    <scope>NUCLEOTIDE SEQUENCE</scope>
    <source>
        <strain evidence="6">PLAUS21</strain>
    </source>
</reference>
<dbReference type="CDD" id="cd05286">
    <property type="entry name" value="QOR2"/>
    <property type="match status" value="1"/>
</dbReference>
<dbReference type="SUPFAM" id="SSF50129">
    <property type="entry name" value="GroES-like"/>
    <property type="match status" value="1"/>
</dbReference>
<comment type="caution">
    <text evidence="6">The sequence shown here is derived from an EMBL/GenBank/DDBJ whole genome shotgun (WGS) entry which is preliminary data.</text>
</comment>
<feature type="domain" description="Enoyl reductase (ER)" evidence="5">
    <location>
        <begin position="21"/>
        <end position="329"/>
    </location>
</feature>
<evidence type="ECO:0000256" key="2">
    <source>
        <dbReference type="ARBA" id="ARBA00023002"/>
    </source>
</evidence>
<dbReference type="InterPro" id="IPR002364">
    <property type="entry name" value="Quin_OxRdtase/zeta-crystal_CS"/>
</dbReference>
<dbReference type="FunFam" id="3.40.50.720:FF:000053">
    <property type="entry name" value="Quinone oxidoreductase 1"/>
    <property type="match status" value="1"/>
</dbReference>
<keyword evidence="1" id="KW-0521">NADP</keyword>
<dbReference type="Pfam" id="PF00107">
    <property type="entry name" value="ADH_zinc_N"/>
    <property type="match status" value="1"/>
</dbReference>
<evidence type="ECO:0000256" key="3">
    <source>
        <dbReference type="ARBA" id="ARBA00043088"/>
    </source>
</evidence>
<dbReference type="InterPro" id="IPR011032">
    <property type="entry name" value="GroES-like_sf"/>
</dbReference>
<protein>
    <recommendedName>
        <fullName evidence="4">Probable quinone oxidoreductase</fullName>
    </recommendedName>
    <alternativeName>
        <fullName evidence="3">NADPH:quinone reductase</fullName>
    </alternativeName>
</protein>
<dbReference type="InterPro" id="IPR036291">
    <property type="entry name" value="NAD(P)-bd_dom_sf"/>
</dbReference>
<name>A0AAD5Y306_9FUNG</name>
<dbReference type="PROSITE" id="PS01162">
    <property type="entry name" value="QOR_ZETA_CRYSTAL"/>
    <property type="match status" value="1"/>
</dbReference>
<dbReference type="SMART" id="SM00829">
    <property type="entry name" value="PKS_ER"/>
    <property type="match status" value="1"/>
</dbReference>
<dbReference type="GO" id="GO:0003960">
    <property type="term" value="F:quinone reductase (NADPH) activity"/>
    <property type="evidence" value="ECO:0007669"/>
    <property type="project" value="InterPro"/>
</dbReference>
<dbReference type="InterPro" id="IPR013149">
    <property type="entry name" value="ADH-like_C"/>
</dbReference>
<accession>A0AAD5Y306</accession>
<evidence type="ECO:0000313" key="6">
    <source>
        <dbReference type="EMBL" id="KAJ3256931.1"/>
    </source>
</evidence>
<dbReference type="PANTHER" id="PTHR48106">
    <property type="entry name" value="QUINONE OXIDOREDUCTASE PIG3-RELATED"/>
    <property type="match status" value="1"/>
</dbReference>
<sequence>MTRFFSNLRKMAKAIQVSETGDISVLKYTTVPMPTIKPTQLLVKNHYAGINFIDTYHRTGLYKLPLPFIPGREASGVVEQVGEQVTGFKVGDRVAYTGSGTYAEYTAAERSNIIKIPDNVSFELGAAVLLQGLTAVALTRMMHPVQPGQTVLIHAAAGGTGQVLVQLCRLYGATVIGTVSTKAKKELALKAGAHHVIIYKETEIAPKVLELTNGQGVDAVFDGVGKTTFDTSLACLKTLGSLVSFGNASGKVDPIDIMKLVPKCVRLSRPSLFNLIKTQEDFTKYAAELFDLISKGKLDISVSKVYDIEEIGQAHTDLETQKTTGKIVIKCFK</sequence>
<dbReference type="Gene3D" id="3.40.50.720">
    <property type="entry name" value="NAD(P)-binding Rossmann-like Domain"/>
    <property type="match status" value="1"/>
</dbReference>